<dbReference type="AlphaFoldDB" id="A0A6C0M2G9"/>
<evidence type="ECO:0000313" key="1">
    <source>
        <dbReference type="EMBL" id="QHU36693.1"/>
    </source>
</evidence>
<name>A0A6C0M2G9_9ZZZZ</name>
<accession>A0A6C0M2G9</accession>
<proteinExistence type="predicted"/>
<reference evidence="1" key="1">
    <citation type="journal article" date="2020" name="Nature">
        <title>Giant virus diversity and host interactions through global metagenomics.</title>
        <authorList>
            <person name="Schulz F."/>
            <person name="Roux S."/>
            <person name="Paez-Espino D."/>
            <person name="Jungbluth S."/>
            <person name="Walsh D.A."/>
            <person name="Denef V.J."/>
            <person name="McMahon K.D."/>
            <person name="Konstantinidis K.T."/>
            <person name="Eloe-Fadrosh E.A."/>
            <person name="Kyrpides N.C."/>
            <person name="Woyke T."/>
        </authorList>
    </citation>
    <scope>NUCLEOTIDE SEQUENCE</scope>
    <source>
        <strain evidence="1">GVMAG-S-1035124-57</strain>
    </source>
</reference>
<organism evidence="1">
    <name type="scientific">viral metagenome</name>
    <dbReference type="NCBI Taxonomy" id="1070528"/>
    <lineage>
        <taxon>unclassified sequences</taxon>
        <taxon>metagenomes</taxon>
        <taxon>organismal metagenomes</taxon>
    </lineage>
</organism>
<protein>
    <submittedName>
        <fullName evidence="1">Uncharacterized protein</fullName>
    </submittedName>
</protein>
<sequence>MKPEPETTQEWFRREIGLNQESLATIEKENASQCRPTWVRLKRPDAPQTFPIFKTTEEMFAWDYSELLKNQKYSDEVFEQRTQEWRIKHNWLLPPMKTTVSKDEQTRGFYFENGTVSYVTPFSTDSDLHLYPIQEKMIEMLWCLIHSRSDELVACSTVADFKAMFERNVRMEPDLRHAHVYSRRKDTFPLKMLWLISQKANVFPGKARPGSARWTTDPYVTRPSFDPDVYSKSMIFFSSFKCRDSNNAIVIGQHGGREETGICVVQQLKQKGDAATIRWLLSAKQLREMERVTFHPECSPFHNSSYSSDDWYDD</sequence>
<dbReference type="EMBL" id="MN740631">
    <property type="protein sequence ID" value="QHU36693.1"/>
    <property type="molecule type" value="Genomic_DNA"/>
</dbReference>